<dbReference type="Proteomes" id="UP000770717">
    <property type="component" value="Unassembled WGS sequence"/>
</dbReference>
<accession>A0A8J6EBN4</accession>
<dbReference type="GO" id="GO:0004644">
    <property type="term" value="F:phosphoribosylglycinamide formyltransferase activity"/>
    <property type="evidence" value="ECO:0007669"/>
    <property type="project" value="UniProtKB-EC"/>
</dbReference>
<dbReference type="EC" id="2.1.2.2" evidence="2"/>
<dbReference type="InterPro" id="IPR002376">
    <property type="entry name" value="Formyl_transf_N"/>
</dbReference>
<dbReference type="InterPro" id="IPR036477">
    <property type="entry name" value="Formyl_transf_N_sf"/>
</dbReference>
<dbReference type="PANTHER" id="PTHR43369:SF2">
    <property type="entry name" value="PHOSPHORIBOSYLGLYCINAMIDE FORMYLTRANSFERASE"/>
    <property type="match status" value="1"/>
</dbReference>
<proteinExistence type="predicted"/>
<dbReference type="Pfam" id="PF00551">
    <property type="entry name" value="Formyl_trans_N"/>
    <property type="match status" value="1"/>
</dbReference>
<evidence type="ECO:0000313" key="6">
    <source>
        <dbReference type="EMBL" id="KAG9460406.1"/>
    </source>
</evidence>
<dbReference type="PANTHER" id="PTHR43369">
    <property type="entry name" value="PHOSPHORIBOSYLGLYCINAMIDE FORMYLTRANSFERASE"/>
    <property type="match status" value="1"/>
</dbReference>
<comment type="caution">
    <text evidence="6">The sequence shown here is derived from an EMBL/GenBank/DDBJ whole genome shotgun (WGS) entry which is preliminary data.</text>
</comment>
<evidence type="ECO:0000256" key="2">
    <source>
        <dbReference type="ARBA" id="ARBA00012254"/>
    </source>
</evidence>
<comment type="pathway">
    <text evidence="1">Purine metabolism; IMP biosynthesis via de novo pathway; N(2)-formyl-N(1)-(5-phospho-D-ribosyl)glycinamide from N(1)-(5-phospho-D-ribosyl)glycinamide (10-formyl THF route): step 1/1.</text>
</comment>
<dbReference type="SUPFAM" id="SSF53328">
    <property type="entry name" value="Formyltransferase"/>
    <property type="match status" value="1"/>
</dbReference>
<dbReference type="OrthoDB" id="2018833at2759"/>
<evidence type="ECO:0000313" key="7">
    <source>
        <dbReference type="Proteomes" id="UP000770717"/>
    </source>
</evidence>
<evidence type="ECO:0000256" key="4">
    <source>
        <dbReference type="ARBA" id="ARBA00022755"/>
    </source>
</evidence>
<dbReference type="GO" id="GO:0006189">
    <property type="term" value="P:'de novo' IMP biosynthetic process"/>
    <property type="evidence" value="ECO:0007669"/>
    <property type="project" value="TreeGrafter"/>
</dbReference>
<keyword evidence="4" id="KW-0658">Purine biosynthesis</keyword>
<protein>
    <recommendedName>
        <fullName evidence="2">phosphoribosylglycinamide formyltransferase 1</fullName>
        <ecNumber evidence="2">2.1.2.2</ecNumber>
    </recommendedName>
</protein>
<dbReference type="EMBL" id="WNTK01072909">
    <property type="protein sequence ID" value="KAG9460406.1"/>
    <property type="molecule type" value="Genomic_DNA"/>
</dbReference>
<dbReference type="GO" id="GO:0005829">
    <property type="term" value="C:cytosol"/>
    <property type="evidence" value="ECO:0007669"/>
    <property type="project" value="TreeGrafter"/>
</dbReference>
<feature type="domain" description="Formyl transferase N-terminal" evidence="5">
    <location>
        <begin position="1"/>
        <end position="94"/>
    </location>
</feature>
<evidence type="ECO:0000256" key="3">
    <source>
        <dbReference type="ARBA" id="ARBA00022679"/>
    </source>
</evidence>
<dbReference type="Gene3D" id="3.40.50.170">
    <property type="entry name" value="Formyl transferase, N-terminal domain"/>
    <property type="match status" value="1"/>
</dbReference>
<reference evidence="6" key="1">
    <citation type="thesis" date="2020" institute="ProQuest LLC" country="789 East Eisenhower Parkway, Ann Arbor, MI, USA">
        <title>Comparative Genomics and Chromosome Evolution.</title>
        <authorList>
            <person name="Mudd A.B."/>
        </authorList>
    </citation>
    <scope>NUCLEOTIDE SEQUENCE</scope>
    <source>
        <strain evidence="6">HN-11 Male</strain>
        <tissue evidence="6">Kidney and liver</tissue>
    </source>
</reference>
<keyword evidence="3" id="KW-0808">Transferase</keyword>
<feature type="non-terminal residue" evidence="6">
    <location>
        <position position="97"/>
    </location>
</feature>
<gene>
    <name evidence="6" type="ORF">GDO78_022013</name>
</gene>
<sequence length="97" mass="10250">GTNLDALIKSTASPGSAASVALVISNKAAAGGLQKAEAAGIPTKVIDHRQYGSREEFDNAVDKVLEEFSIEFVCLAGFMRILSGPFVRKWNGECGHL</sequence>
<dbReference type="AlphaFoldDB" id="A0A8J6EBN4"/>
<name>A0A8J6EBN4_ELECQ</name>
<evidence type="ECO:0000259" key="5">
    <source>
        <dbReference type="Pfam" id="PF00551"/>
    </source>
</evidence>
<keyword evidence="7" id="KW-1185">Reference proteome</keyword>
<organism evidence="6 7">
    <name type="scientific">Eleutherodactylus coqui</name>
    <name type="common">Puerto Rican coqui</name>
    <dbReference type="NCBI Taxonomy" id="57060"/>
    <lineage>
        <taxon>Eukaryota</taxon>
        <taxon>Metazoa</taxon>
        <taxon>Chordata</taxon>
        <taxon>Craniata</taxon>
        <taxon>Vertebrata</taxon>
        <taxon>Euteleostomi</taxon>
        <taxon>Amphibia</taxon>
        <taxon>Batrachia</taxon>
        <taxon>Anura</taxon>
        <taxon>Neobatrachia</taxon>
        <taxon>Hyloidea</taxon>
        <taxon>Eleutherodactylidae</taxon>
        <taxon>Eleutherodactylinae</taxon>
        <taxon>Eleutherodactylus</taxon>
        <taxon>Eleutherodactylus</taxon>
    </lineage>
</organism>
<evidence type="ECO:0000256" key="1">
    <source>
        <dbReference type="ARBA" id="ARBA00005054"/>
    </source>
</evidence>